<dbReference type="InterPro" id="IPR001789">
    <property type="entry name" value="Sig_transdc_resp-reg_receiver"/>
</dbReference>
<feature type="domain" description="Response regulatory" evidence="2">
    <location>
        <begin position="5"/>
        <end position="117"/>
    </location>
</feature>
<dbReference type="SUPFAM" id="SSF52172">
    <property type="entry name" value="CheY-like"/>
    <property type="match status" value="1"/>
</dbReference>
<comment type="caution">
    <text evidence="3">The sequence shown here is derived from an EMBL/GenBank/DDBJ whole genome shotgun (WGS) entry which is preliminary data.</text>
</comment>
<dbReference type="InterPro" id="IPR011006">
    <property type="entry name" value="CheY-like_superfamily"/>
</dbReference>
<gene>
    <name evidence="3" type="ORF">JAO74_16860</name>
</gene>
<protein>
    <recommendedName>
        <fullName evidence="2">Response regulatory domain-containing protein</fullName>
    </recommendedName>
</protein>
<sequence length="117" mass="12773">MDGQVALLVEDDVLVGMGIKSSLEQLGATVTWRNNVAGALDAVNSPTAYDFAIVDINLDGEVSAPVLDRLIEEAIYTVVSSGYDASNLDQRFQHLPRCEKPFTRASMRRLLCERGCV</sequence>
<evidence type="ECO:0000259" key="2">
    <source>
        <dbReference type="PROSITE" id="PS50110"/>
    </source>
</evidence>
<name>A0ABS0XTT4_9SPHN</name>
<feature type="modified residue" description="4-aspartylphosphate" evidence="1">
    <location>
        <position position="55"/>
    </location>
</feature>
<keyword evidence="1" id="KW-0597">Phosphoprotein</keyword>
<dbReference type="Gene3D" id="3.40.50.2300">
    <property type="match status" value="1"/>
</dbReference>
<reference evidence="4" key="1">
    <citation type="submission" date="2020-12" db="EMBL/GenBank/DDBJ databases">
        <title>Hymenobacter sp.</title>
        <authorList>
            <person name="Kim M.K."/>
        </authorList>
    </citation>
    <scope>NUCLEOTIDE SEQUENCE [LARGE SCALE GENOMIC DNA]</scope>
    <source>
        <strain evidence="4">BT553</strain>
    </source>
</reference>
<dbReference type="PROSITE" id="PS50110">
    <property type="entry name" value="RESPONSE_REGULATORY"/>
    <property type="match status" value="1"/>
</dbReference>
<keyword evidence="4" id="KW-1185">Reference proteome</keyword>
<evidence type="ECO:0000256" key="1">
    <source>
        <dbReference type="PROSITE-ProRule" id="PRU00169"/>
    </source>
</evidence>
<proteinExistence type="predicted"/>
<dbReference type="EMBL" id="JAELXS010000013">
    <property type="protein sequence ID" value="MBJ6123459.1"/>
    <property type="molecule type" value="Genomic_DNA"/>
</dbReference>
<accession>A0ABS0XTT4</accession>
<evidence type="ECO:0000313" key="3">
    <source>
        <dbReference type="EMBL" id="MBJ6123459.1"/>
    </source>
</evidence>
<evidence type="ECO:0000313" key="4">
    <source>
        <dbReference type="Proteomes" id="UP000640426"/>
    </source>
</evidence>
<organism evidence="3 4">
    <name type="scientific">Sphingomonas mollis</name>
    <dbReference type="NCBI Taxonomy" id="2795726"/>
    <lineage>
        <taxon>Bacteria</taxon>
        <taxon>Pseudomonadati</taxon>
        <taxon>Pseudomonadota</taxon>
        <taxon>Alphaproteobacteria</taxon>
        <taxon>Sphingomonadales</taxon>
        <taxon>Sphingomonadaceae</taxon>
        <taxon>Sphingomonas</taxon>
    </lineage>
</organism>
<dbReference type="Proteomes" id="UP000640426">
    <property type="component" value="Unassembled WGS sequence"/>
</dbReference>